<dbReference type="KEGG" id="manr:MPAN_000110"/>
<keyword evidence="2" id="KW-1185">Reference proteome</keyword>
<evidence type="ECO:0000313" key="2">
    <source>
        <dbReference type="Proteomes" id="UP000620133"/>
    </source>
</evidence>
<proteinExistence type="predicted"/>
<dbReference type="EMBL" id="AP024412">
    <property type="protein sequence ID" value="BCR35118.1"/>
    <property type="molecule type" value="Genomic_DNA"/>
</dbReference>
<name>A0A7U9XWC0_9MOLU</name>
<dbReference type="InterPro" id="IPR009793">
    <property type="entry name" value="DUF1361"/>
</dbReference>
<organism evidence="1 2">
    <name type="scientific">Mariniplasma anaerobium</name>
    <dbReference type="NCBI Taxonomy" id="2735436"/>
    <lineage>
        <taxon>Bacteria</taxon>
        <taxon>Bacillati</taxon>
        <taxon>Mycoplasmatota</taxon>
        <taxon>Mollicutes</taxon>
        <taxon>Acholeplasmatales</taxon>
        <taxon>Acholeplasmataceae</taxon>
        <taxon>Mariniplasma</taxon>
    </lineage>
</organism>
<dbReference type="RefSeq" id="WP_176238994.1">
    <property type="nucleotide sequence ID" value="NZ_AP024412.1"/>
</dbReference>
<dbReference type="Proteomes" id="UP000620133">
    <property type="component" value="Chromosome"/>
</dbReference>
<dbReference type="Pfam" id="PF07099">
    <property type="entry name" value="DUF1361"/>
    <property type="match status" value="1"/>
</dbReference>
<dbReference type="AlphaFoldDB" id="A0A7U9XWC0"/>
<reference evidence="1" key="1">
    <citation type="submission" date="2021-01" db="EMBL/GenBank/DDBJ databases">
        <title>Draft genome sequence of Acholeplasmataceae bacterium strain Mahy22.</title>
        <authorList>
            <person name="Watanabe M."/>
            <person name="Kojima H."/>
            <person name="Fukui M."/>
        </authorList>
    </citation>
    <scope>NUCLEOTIDE SEQUENCE</scope>
    <source>
        <strain evidence="1">Mahy22</strain>
    </source>
</reference>
<gene>
    <name evidence="1" type="ORF">MPAN_000110</name>
</gene>
<protein>
    <submittedName>
        <fullName evidence="1">Membrane protein</fullName>
    </submittedName>
</protein>
<dbReference type="PROSITE" id="PS51257">
    <property type="entry name" value="PROKAR_LIPOPROTEIN"/>
    <property type="match status" value="1"/>
</dbReference>
<sequence>MMIKNLKAYLNPTLILACLFVGMSFILGVSLSNGLIIFLSWNMVLAIIVYLLSVLVVILYKKKTHKIWIISSIVAYVIFFPNSFYIITDFIHFEHYNFFNMYPNIYELDIYDWYVFFDIVVGALIALKLGILSISNIKSICSDKLKTFEYLGLTALFVLSSIGIYLGRFIRLNSWNILDISYIFNGIFEHFRFFVMFVLLFTIIHMISYILFKEKGE</sequence>
<evidence type="ECO:0000313" key="1">
    <source>
        <dbReference type="EMBL" id="BCR35118.1"/>
    </source>
</evidence>
<accession>A0A7U9XWC0</accession>